<gene>
    <name evidence="2" type="ORF">SAMN05421806_11861</name>
</gene>
<dbReference type="EMBL" id="FNFF01000018">
    <property type="protein sequence ID" value="SDL09497.1"/>
    <property type="molecule type" value="Genomic_DNA"/>
</dbReference>
<evidence type="ECO:0000313" key="2">
    <source>
        <dbReference type="EMBL" id="SDL09497.1"/>
    </source>
</evidence>
<dbReference type="GO" id="GO:0005737">
    <property type="term" value="C:cytoplasm"/>
    <property type="evidence" value="ECO:0007669"/>
    <property type="project" value="TreeGrafter"/>
</dbReference>
<proteinExistence type="predicted"/>
<dbReference type="SUPFAM" id="SSF55729">
    <property type="entry name" value="Acyl-CoA N-acyltransferases (Nat)"/>
    <property type="match status" value="1"/>
</dbReference>
<organism evidence="2 3">
    <name type="scientific">Streptomyces indicus</name>
    <dbReference type="NCBI Taxonomy" id="417292"/>
    <lineage>
        <taxon>Bacteria</taxon>
        <taxon>Bacillati</taxon>
        <taxon>Actinomycetota</taxon>
        <taxon>Actinomycetes</taxon>
        <taxon>Kitasatosporales</taxon>
        <taxon>Streptomycetaceae</taxon>
        <taxon>Streptomyces</taxon>
    </lineage>
</organism>
<dbReference type="RefSeq" id="WP_093616289.1">
    <property type="nucleotide sequence ID" value="NZ_FNFF01000018.1"/>
</dbReference>
<dbReference type="OrthoDB" id="9814648at2"/>
<dbReference type="PANTHER" id="PTHR43441:SF2">
    <property type="entry name" value="FAMILY ACETYLTRANSFERASE, PUTATIVE (AFU_ORTHOLOGUE AFUA_7G00850)-RELATED"/>
    <property type="match status" value="1"/>
</dbReference>
<dbReference type="Proteomes" id="UP000199155">
    <property type="component" value="Unassembled WGS sequence"/>
</dbReference>
<dbReference type="STRING" id="417292.SAMN05421806_11861"/>
<dbReference type="PROSITE" id="PS51186">
    <property type="entry name" value="GNAT"/>
    <property type="match status" value="1"/>
</dbReference>
<dbReference type="PANTHER" id="PTHR43441">
    <property type="entry name" value="RIBOSOMAL-PROTEIN-SERINE ACETYLTRANSFERASE"/>
    <property type="match status" value="1"/>
</dbReference>
<name>A0A1G9H9E1_9ACTN</name>
<dbReference type="Gene3D" id="3.40.630.30">
    <property type="match status" value="1"/>
</dbReference>
<dbReference type="InterPro" id="IPR051908">
    <property type="entry name" value="Ribosomal_N-acetyltransferase"/>
</dbReference>
<reference evidence="2 3" key="1">
    <citation type="submission" date="2016-10" db="EMBL/GenBank/DDBJ databases">
        <authorList>
            <person name="de Groot N.N."/>
        </authorList>
    </citation>
    <scope>NUCLEOTIDE SEQUENCE [LARGE SCALE GENOMIC DNA]</scope>
    <source>
        <strain evidence="2 3">CGMCC 4.5727</strain>
    </source>
</reference>
<dbReference type="AlphaFoldDB" id="A0A1G9H9E1"/>
<dbReference type="GO" id="GO:1990189">
    <property type="term" value="F:protein N-terminal-serine acetyltransferase activity"/>
    <property type="evidence" value="ECO:0007669"/>
    <property type="project" value="TreeGrafter"/>
</dbReference>
<keyword evidence="2" id="KW-0808">Transferase</keyword>
<dbReference type="InterPro" id="IPR016181">
    <property type="entry name" value="Acyl_CoA_acyltransferase"/>
</dbReference>
<evidence type="ECO:0000259" key="1">
    <source>
        <dbReference type="PROSITE" id="PS51186"/>
    </source>
</evidence>
<dbReference type="InterPro" id="IPR000182">
    <property type="entry name" value="GNAT_dom"/>
</dbReference>
<dbReference type="Pfam" id="PF00583">
    <property type="entry name" value="Acetyltransf_1"/>
    <property type="match status" value="1"/>
</dbReference>
<accession>A0A1G9H9E1</accession>
<feature type="domain" description="N-acetyltransferase" evidence="1">
    <location>
        <begin position="9"/>
        <end position="160"/>
    </location>
</feature>
<sequence length="168" mass="19055">MDPLHGTYVSLRPATTADLPAFRTALATDEVRRWWHWPDPEGDLGEPEHRHLAISVKGETVGMIQWDEEPDPDFRHATIDIFVHPGHHRLGLGTDAIRTLARWLFDARGHHRLTIDPAAENTAAIACYERLGFRRVGVLRKQWYDHQRGGWADGMLLDLLKGELSEGG</sequence>
<dbReference type="GO" id="GO:0008999">
    <property type="term" value="F:protein-N-terminal-alanine acetyltransferase activity"/>
    <property type="evidence" value="ECO:0007669"/>
    <property type="project" value="TreeGrafter"/>
</dbReference>
<keyword evidence="3" id="KW-1185">Reference proteome</keyword>
<protein>
    <submittedName>
        <fullName evidence="2">Aminoglycoside 6'-N-acetyltransferase</fullName>
    </submittedName>
</protein>
<evidence type="ECO:0000313" key="3">
    <source>
        <dbReference type="Proteomes" id="UP000199155"/>
    </source>
</evidence>
<dbReference type="CDD" id="cd04301">
    <property type="entry name" value="NAT_SF"/>
    <property type="match status" value="1"/>
</dbReference>